<protein>
    <recommendedName>
        <fullName evidence="7">Major facilitator superfamily (MFS) profile domain-containing protein</fullName>
    </recommendedName>
</protein>
<feature type="transmembrane region" description="Helical" evidence="6">
    <location>
        <begin position="87"/>
        <end position="104"/>
    </location>
</feature>
<name>A0ABR5B464_CRYGA</name>
<evidence type="ECO:0000313" key="9">
    <source>
        <dbReference type="Proteomes" id="UP000053800"/>
    </source>
</evidence>
<keyword evidence="9" id="KW-1185">Reference proteome</keyword>
<dbReference type="Proteomes" id="UP000053800">
    <property type="component" value="Unassembled WGS sequence"/>
</dbReference>
<dbReference type="PROSITE" id="PS50850">
    <property type="entry name" value="MFS"/>
    <property type="match status" value="1"/>
</dbReference>
<evidence type="ECO:0000256" key="6">
    <source>
        <dbReference type="SAM" id="Phobius"/>
    </source>
</evidence>
<dbReference type="PANTHER" id="PTHR48022">
    <property type="entry name" value="PLASTIDIC GLUCOSE TRANSPORTER 4"/>
    <property type="match status" value="1"/>
</dbReference>
<reference evidence="8 9" key="1">
    <citation type="submission" date="2015-01" db="EMBL/GenBank/DDBJ databases">
        <title>The Genome Sequence of Cryptococcus gattii CA1873.</title>
        <authorList>
            <consortium name="The Broad Institute Genomics Platform"/>
            <person name="Cuomo C."/>
            <person name="Litvintseva A."/>
            <person name="Chen Y."/>
            <person name="Heitman J."/>
            <person name="Sun S."/>
            <person name="Springer D."/>
            <person name="Dromer F."/>
            <person name="Young S."/>
            <person name="Zeng Q."/>
            <person name="Gargeya S."/>
            <person name="Abouelleil A."/>
            <person name="Alvarado L."/>
            <person name="Chapman S.B."/>
            <person name="Gainer-Dewar J."/>
            <person name="Goldberg J."/>
            <person name="Griggs A."/>
            <person name="Gujja S."/>
            <person name="Hansen M."/>
            <person name="Howarth C."/>
            <person name="Imamovic A."/>
            <person name="Larimer J."/>
            <person name="Murphy C."/>
            <person name="Naylor J."/>
            <person name="Pearson M."/>
            <person name="Priest M."/>
            <person name="Roberts A."/>
            <person name="Saif S."/>
            <person name="Shea T."/>
            <person name="Sykes S."/>
            <person name="Wortman J."/>
            <person name="Nusbaum C."/>
            <person name="Birren B."/>
        </authorList>
    </citation>
    <scope>NUCLEOTIDE SEQUENCE [LARGE SCALE GENOMIC DNA]</scope>
    <source>
        <strain evidence="8 9">CA1873</strain>
    </source>
</reference>
<dbReference type="InterPro" id="IPR050360">
    <property type="entry name" value="MFS_Sugar_Transporters"/>
</dbReference>
<comment type="subcellular location">
    <subcellularLocation>
        <location evidence="1">Membrane</location>
        <topology evidence="1">Multi-pass membrane protein</topology>
    </subcellularLocation>
</comment>
<comment type="similarity">
    <text evidence="2">Belongs to the major facilitator superfamily. Sugar transporter (TC 2.A.1.1) family.</text>
</comment>
<proteinExistence type="inferred from homology"/>
<dbReference type="InterPro" id="IPR005828">
    <property type="entry name" value="MFS_sugar_transport-like"/>
</dbReference>
<evidence type="ECO:0000256" key="1">
    <source>
        <dbReference type="ARBA" id="ARBA00004141"/>
    </source>
</evidence>
<evidence type="ECO:0000256" key="2">
    <source>
        <dbReference type="ARBA" id="ARBA00010992"/>
    </source>
</evidence>
<evidence type="ECO:0000256" key="3">
    <source>
        <dbReference type="ARBA" id="ARBA00022692"/>
    </source>
</evidence>
<feature type="transmembrane region" description="Helical" evidence="6">
    <location>
        <begin position="59"/>
        <end position="80"/>
    </location>
</feature>
<feature type="domain" description="Major facilitator superfamily (MFS) profile" evidence="7">
    <location>
        <begin position="1"/>
        <end position="177"/>
    </location>
</feature>
<gene>
    <name evidence="8" type="ORF">I314_05625</name>
</gene>
<evidence type="ECO:0000259" key="7">
    <source>
        <dbReference type="PROSITE" id="PS50850"/>
    </source>
</evidence>
<accession>A0ABR5B464</accession>
<evidence type="ECO:0000256" key="4">
    <source>
        <dbReference type="ARBA" id="ARBA00022989"/>
    </source>
</evidence>
<evidence type="ECO:0000313" key="8">
    <source>
        <dbReference type="EMBL" id="KIR58382.1"/>
    </source>
</evidence>
<keyword evidence="5 6" id="KW-0472">Membrane</keyword>
<keyword evidence="3 6" id="KW-0812">Transmembrane</keyword>
<evidence type="ECO:0000256" key="5">
    <source>
        <dbReference type="ARBA" id="ARBA00023136"/>
    </source>
</evidence>
<dbReference type="PANTHER" id="PTHR48022:SF91">
    <property type="entry name" value="MAJOR FACILITATOR SUPERFAMILY (MFS) PROFILE DOMAIN-CONTAINING PROTEIN-RELATED"/>
    <property type="match status" value="1"/>
</dbReference>
<dbReference type="InterPro" id="IPR036259">
    <property type="entry name" value="MFS_trans_sf"/>
</dbReference>
<dbReference type="SUPFAM" id="SSF103473">
    <property type="entry name" value="MFS general substrate transporter"/>
    <property type="match status" value="1"/>
</dbReference>
<keyword evidence="4 6" id="KW-1133">Transmembrane helix</keyword>
<dbReference type="EMBL" id="KN848905">
    <property type="protein sequence ID" value="KIR58382.1"/>
    <property type="molecule type" value="Genomic_DNA"/>
</dbReference>
<organism evidence="8 9">
    <name type="scientific">Cryptococcus bacillisporus CA1873</name>
    <dbReference type="NCBI Taxonomy" id="1296111"/>
    <lineage>
        <taxon>Eukaryota</taxon>
        <taxon>Fungi</taxon>
        <taxon>Dikarya</taxon>
        <taxon>Basidiomycota</taxon>
        <taxon>Agaricomycotina</taxon>
        <taxon>Tremellomycetes</taxon>
        <taxon>Tremellales</taxon>
        <taxon>Cryptococcaceae</taxon>
        <taxon>Cryptococcus</taxon>
        <taxon>Cryptococcus gattii species complex</taxon>
    </lineage>
</organism>
<dbReference type="Gene3D" id="1.20.1250.20">
    <property type="entry name" value="MFS general substrate transporter like domains"/>
    <property type="match status" value="1"/>
</dbReference>
<dbReference type="InterPro" id="IPR020846">
    <property type="entry name" value="MFS_dom"/>
</dbReference>
<sequence>MSNHARLHSIHGRTRSHDRRMDSLLATQSIVTSLLPAGIFFGALLQSLTSDRLGRRGSIIFWSTIFSIGIIIQVTSFGLAQITVGRFVAGLGVGALSAIVPLYAGEVALKELPGALFVLYQVQIARIRFLLGLHRRPWNTPLQVFSFMAYPYWSSAYLGCIPHCRRLLPRITTSSVR</sequence>
<feature type="transmembrane region" description="Helical" evidence="6">
    <location>
        <begin position="21"/>
        <end position="47"/>
    </location>
</feature>
<dbReference type="Pfam" id="PF00083">
    <property type="entry name" value="Sugar_tr"/>
    <property type="match status" value="1"/>
</dbReference>